<evidence type="ECO:0000313" key="2">
    <source>
        <dbReference type="EMBL" id="MFC5771717.1"/>
    </source>
</evidence>
<proteinExistence type="predicted"/>
<protein>
    <submittedName>
        <fullName evidence="2">DUF2726 domain-containing protein</fullName>
    </submittedName>
</protein>
<dbReference type="Pfam" id="PF10881">
    <property type="entry name" value="DUF2726"/>
    <property type="match status" value="1"/>
</dbReference>
<accession>A0ABW1AX19</accession>
<reference evidence="3" key="1">
    <citation type="journal article" date="2019" name="Int. J. Syst. Evol. Microbiol.">
        <title>The Global Catalogue of Microorganisms (GCM) 10K type strain sequencing project: providing services to taxonomists for standard genome sequencing and annotation.</title>
        <authorList>
            <consortium name="The Broad Institute Genomics Platform"/>
            <consortium name="The Broad Institute Genome Sequencing Center for Infectious Disease"/>
            <person name="Wu L."/>
            <person name="Ma J."/>
        </authorList>
    </citation>
    <scope>NUCLEOTIDE SEQUENCE [LARGE SCALE GENOMIC DNA]</scope>
    <source>
        <strain evidence="3">SHR3</strain>
    </source>
</reference>
<dbReference type="EMBL" id="JBHSOG010000098">
    <property type="protein sequence ID" value="MFC5771717.1"/>
    <property type="molecule type" value="Genomic_DNA"/>
</dbReference>
<evidence type="ECO:0000313" key="3">
    <source>
        <dbReference type="Proteomes" id="UP001595974"/>
    </source>
</evidence>
<dbReference type="Proteomes" id="UP001595974">
    <property type="component" value="Unassembled WGS sequence"/>
</dbReference>
<dbReference type="InterPro" id="IPR024402">
    <property type="entry name" value="DUF2726"/>
</dbReference>
<dbReference type="RefSeq" id="WP_157748645.1">
    <property type="nucleotide sequence ID" value="NZ_JBHSOG010000098.1"/>
</dbReference>
<keyword evidence="3" id="KW-1185">Reference proteome</keyword>
<comment type="caution">
    <text evidence="2">The sequence shown here is derived from an EMBL/GenBank/DDBJ whole genome shotgun (WGS) entry which is preliminary data.</text>
</comment>
<organism evidence="2 3">
    <name type="scientific">Thauera sinica</name>
    <dbReference type="NCBI Taxonomy" id="2665146"/>
    <lineage>
        <taxon>Bacteria</taxon>
        <taxon>Pseudomonadati</taxon>
        <taxon>Pseudomonadota</taxon>
        <taxon>Betaproteobacteria</taxon>
        <taxon>Rhodocyclales</taxon>
        <taxon>Zoogloeaceae</taxon>
        <taxon>Thauera</taxon>
    </lineage>
</organism>
<name>A0ABW1AX19_9RHOO</name>
<feature type="domain" description="DUF2726" evidence="1">
    <location>
        <begin position="158"/>
        <end position="264"/>
    </location>
</feature>
<sequence length="297" mass="33600">MPIKQLRDHLHKREHEAFLSAFKTPSLLALASGDNYVKALGGEALCLLLEEEAEPPEHLLSGYEALLLDGALLVPCSVVLDLATRLQSKALKLLGERLRLLENRLSRAQPREPVRSARTENLKGPIIEVRRFVQSTFMEFTPRTAAETLGMRKSIFRSEQERAFLKALSLRFPALLALPNYPLDQVAELSSLRKPLGEKVWSYGKHCRIDALLVLPDEGSPVAAFELDSSYHDQPKIRLRDEMKDAIFRLLGMPFFRLRIQSPHSATSDEWYAILTDEVVPRLDLGQRLFCRATSFG</sequence>
<evidence type="ECO:0000259" key="1">
    <source>
        <dbReference type="Pfam" id="PF10881"/>
    </source>
</evidence>
<gene>
    <name evidence="2" type="ORF">ACFPTN_20250</name>
</gene>